<name>A0ABW0IX97_9HYPH</name>
<dbReference type="InterPro" id="IPR003834">
    <property type="entry name" value="Cyt_c_assmbl_TM_dom"/>
</dbReference>
<evidence type="ECO:0000256" key="2">
    <source>
        <dbReference type="ARBA" id="ARBA00006143"/>
    </source>
</evidence>
<feature type="transmembrane region" description="Helical" evidence="7">
    <location>
        <begin position="209"/>
        <end position="235"/>
    </location>
</feature>
<evidence type="ECO:0000256" key="4">
    <source>
        <dbReference type="ARBA" id="ARBA00022748"/>
    </source>
</evidence>
<organism evidence="9 10">
    <name type="scientific">Bosea eneae</name>
    <dbReference type="NCBI Taxonomy" id="151454"/>
    <lineage>
        <taxon>Bacteria</taxon>
        <taxon>Pseudomonadati</taxon>
        <taxon>Pseudomonadota</taxon>
        <taxon>Alphaproteobacteria</taxon>
        <taxon>Hyphomicrobiales</taxon>
        <taxon>Boseaceae</taxon>
        <taxon>Bosea</taxon>
    </lineage>
</organism>
<feature type="transmembrane region" description="Helical" evidence="7">
    <location>
        <begin position="168"/>
        <end position="189"/>
    </location>
</feature>
<sequence>MEIANIGVWAALAAGAVSFLSPCVLPLVPGYVSYIAGGSTAGAEGQSRTSSRLNAVGMSFWFVLGFSTVFVLLGAGASALSGLLLAYRYEAGIVGGAIILVFGVFTTGLARLSWMERELRFQAPIASGRPSGAYLLGLAFAFGWTPCIGPVLGAILTVSATSPSASSGVALLSVYSLGLAIPFLLTALFADGITARLRRLRGVGRGLQIVAGITMIAMGFAMMAGQLSTMAFWLLETFPFLAKIG</sequence>
<feature type="transmembrane region" description="Helical" evidence="7">
    <location>
        <begin position="60"/>
        <end position="87"/>
    </location>
</feature>
<dbReference type="Proteomes" id="UP001596053">
    <property type="component" value="Unassembled WGS sequence"/>
</dbReference>
<protein>
    <submittedName>
        <fullName evidence="9">Cytochrome c biogenesis CcdA family protein</fullName>
    </submittedName>
</protein>
<feature type="domain" description="Cytochrome C biogenesis protein transmembrane" evidence="8">
    <location>
        <begin position="10"/>
        <end position="223"/>
    </location>
</feature>
<comment type="similarity">
    <text evidence="2">Belongs to the DsbD family.</text>
</comment>
<keyword evidence="4" id="KW-0201">Cytochrome c-type biogenesis</keyword>
<proteinExistence type="inferred from homology"/>
<evidence type="ECO:0000256" key="5">
    <source>
        <dbReference type="ARBA" id="ARBA00022989"/>
    </source>
</evidence>
<accession>A0ABW0IX97</accession>
<dbReference type="RefSeq" id="WP_377801154.1">
    <property type="nucleotide sequence ID" value="NZ_JBHSLW010000054.1"/>
</dbReference>
<reference evidence="10" key="1">
    <citation type="journal article" date="2019" name="Int. J. Syst. Evol. Microbiol.">
        <title>The Global Catalogue of Microorganisms (GCM) 10K type strain sequencing project: providing services to taxonomists for standard genome sequencing and annotation.</title>
        <authorList>
            <consortium name="The Broad Institute Genomics Platform"/>
            <consortium name="The Broad Institute Genome Sequencing Center for Infectious Disease"/>
            <person name="Wu L."/>
            <person name="Ma J."/>
        </authorList>
    </citation>
    <scope>NUCLEOTIDE SEQUENCE [LARGE SCALE GENOMIC DNA]</scope>
    <source>
        <strain evidence="10">NCAIM B.01391</strain>
    </source>
</reference>
<feature type="transmembrane region" description="Helical" evidence="7">
    <location>
        <begin position="93"/>
        <end position="112"/>
    </location>
</feature>
<dbReference type="Pfam" id="PF02683">
    <property type="entry name" value="DsbD_TM"/>
    <property type="match status" value="1"/>
</dbReference>
<feature type="transmembrane region" description="Helical" evidence="7">
    <location>
        <begin position="133"/>
        <end position="156"/>
    </location>
</feature>
<dbReference type="PANTHER" id="PTHR31272:SF4">
    <property type="entry name" value="CYTOCHROME C-TYPE BIOGENESIS PROTEIN HI_1454-RELATED"/>
    <property type="match status" value="1"/>
</dbReference>
<evidence type="ECO:0000259" key="8">
    <source>
        <dbReference type="Pfam" id="PF02683"/>
    </source>
</evidence>
<comment type="subcellular location">
    <subcellularLocation>
        <location evidence="1">Membrane</location>
        <topology evidence="1">Multi-pass membrane protein</topology>
    </subcellularLocation>
</comment>
<evidence type="ECO:0000313" key="10">
    <source>
        <dbReference type="Proteomes" id="UP001596053"/>
    </source>
</evidence>
<dbReference type="InterPro" id="IPR051790">
    <property type="entry name" value="Cytochrome_c-biogenesis_DsbD"/>
</dbReference>
<evidence type="ECO:0000256" key="7">
    <source>
        <dbReference type="SAM" id="Phobius"/>
    </source>
</evidence>
<feature type="transmembrane region" description="Helical" evidence="7">
    <location>
        <begin position="6"/>
        <end position="28"/>
    </location>
</feature>
<evidence type="ECO:0000256" key="3">
    <source>
        <dbReference type="ARBA" id="ARBA00022692"/>
    </source>
</evidence>
<keyword evidence="3 7" id="KW-0812">Transmembrane</keyword>
<evidence type="ECO:0000256" key="6">
    <source>
        <dbReference type="ARBA" id="ARBA00023136"/>
    </source>
</evidence>
<keyword evidence="10" id="KW-1185">Reference proteome</keyword>
<gene>
    <name evidence="9" type="ORF">ACFPOB_25560</name>
</gene>
<evidence type="ECO:0000313" key="9">
    <source>
        <dbReference type="EMBL" id="MFC5422923.1"/>
    </source>
</evidence>
<keyword evidence="5 7" id="KW-1133">Transmembrane helix</keyword>
<dbReference type="PANTHER" id="PTHR31272">
    <property type="entry name" value="CYTOCHROME C-TYPE BIOGENESIS PROTEIN HI_1454-RELATED"/>
    <property type="match status" value="1"/>
</dbReference>
<keyword evidence="6 7" id="KW-0472">Membrane</keyword>
<dbReference type="EMBL" id="JBHSLW010000054">
    <property type="protein sequence ID" value="MFC5422923.1"/>
    <property type="molecule type" value="Genomic_DNA"/>
</dbReference>
<comment type="caution">
    <text evidence="9">The sequence shown here is derived from an EMBL/GenBank/DDBJ whole genome shotgun (WGS) entry which is preliminary data.</text>
</comment>
<evidence type="ECO:0000256" key="1">
    <source>
        <dbReference type="ARBA" id="ARBA00004141"/>
    </source>
</evidence>